<sequence length="358" mass="36949">MMTGAATVAGVRGQFAPETTYLNTASLGLPPRQAVDATSAAVRRWQAGDFRTADADAVVARARRRYADLVGVPADEVAVGANASVFAGLVAHAVPDGGEVLTAAGEFTSLLFPFLAQQGRGVRVREVPLHALPAAVGPRTDLVAVSAVQSADGQLVDLDALAAAAAAAGARVLLDTTQAVGWLPLGAGRFDYTVCAGYKWLLGPRGTCFFTVRPGAGAGLVPSAASWYAGADPATSLYGGPLRLAADARRFDVSPVWQSWIAQEASLELVAAVGLPRLHAHAVDLANRLRAACGLPDGDSPIVSLGQCPRLADRLARAGITASTRAGRLRLSFHLYNDVDDLARVGEALAGHTCVRSG</sequence>
<name>A0A8J3BTN2_9ACTN</name>
<evidence type="ECO:0000313" key="3">
    <source>
        <dbReference type="Proteomes" id="UP000662200"/>
    </source>
</evidence>
<reference evidence="2" key="1">
    <citation type="journal article" date="2014" name="Int. J. Syst. Evol. Microbiol.">
        <title>Complete genome sequence of Corynebacterium casei LMG S-19264T (=DSM 44701T), isolated from a smear-ripened cheese.</title>
        <authorList>
            <consortium name="US DOE Joint Genome Institute (JGI-PGF)"/>
            <person name="Walter F."/>
            <person name="Albersmeier A."/>
            <person name="Kalinowski J."/>
            <person name="Ruckert C."/>
        </authorList>
    </citation>
    <scope>NUCLEOTIDE SEQUENCE</scope>
    <source>
        <strain evidence="2">JCM 3091</strain>
    </source>
</reference>
<dbReference type="PANTHER" id="PTHR43586:SF21">
    <property type="entry name" value="PYRIDOXAL PHOSPHATE (PLP)-DEPENDENT ASPARTATE AMINOTRANSFERASE SUPERFAMILY"/>
    <property type="match status" value="1"/>
</dbReference>
<dbReference type="Gene3D" id="3.40.640.10">
    <property type="entry name" value="Type I PLP-dependent aspartate aminotransferase-like (Major domain)"/>
    <property type="match status" value="1"/>
</dbReference>
<protein>
    <submittedName>
        <fullName evidence="2">Aminotransferase class V</fullName>
    </submittedName>
</protein>
<dbReference type="InterPro" id="IPR000192">
    <property type="entry name" value="Aminotrans_V_dom"/>
</dbReference>
<comment type="caution">
    <text evidence="2">The sequence shown here is derived from an EMBL/GenBank/DDBJ whole genome shotgun (WGS) entry which is preliminary data.</text>
</comment>
<dbReference type="PANTHER" id="PTHR43586">
    <property type="entry name" value="CYSTEINE DESULFURASE"/>
    <property type="match status" value="1"/>
</dbReference>
<dbReference type="GO" id="GO:0008483">
    <property type="term" value="F:transaminase activity"/>
    <property type="evidence" value="ECO:0007669"/>
    <property type="project" value="UniProtKB-KW"/>
</dbReference>
<dbReference type="Pfam" id="PF00266">
    <property type="entry name" value="Aminotran_5"/>
    <property type="match status" value="1"/>
</dbReference>
<dbReference type="Gene3D" id="3.90.1150.10">
    <property type="entry name" value="Aspartate Aminotransferase, domain 1"/>
    <property type="match status" value="1"/>
</dbReference>
<dbReference type="SUPFAM" id="SSF53383">
    <property type="entry name" value="PLP-dependent transferases"/>
    <property type="match status" value="1"/>
</dbReference>
<keyword evidence="2" id="KW-0808">Transferase</keyword>
<dbReference type="InterPro" id="IPR015424">
    <property type="entry name" value="PyrdxlP-dep_Trfase"/>
</dbReference>
<accession>A0A8J3BTN2</accession>
<dbReference type="InterPro" id="IPR015422">
    <property type="entry name" value="PyrdxlP-dep_Trfase_small"/>
</dbReference>
<dbReference type="InterPro" id="IPR015421">
    <property type="entry name" value="PyrdxlP-dep_Trfase_major"/>
</dbReference>
<evidence type="ECO:0000313" key="2">
    <source>
        <dbReference type="EMBL" id="GGK33978.1"/>
    </source>
</evidence>
<evidence type="ECO:0000259" key="1">
    <source>
        <dbReference type="Pfam" id="PF00266"/>
    </source>
</evidence>
<feature type="domain" description="Aminotransferase class V" evidence="1">
    <location>
        <begin position="50"/>
        <end position="290"/>
    </location>
</feature>
<dbReference type="EMBL" id="BMQC01000009">
    <property type="protein sequence ID" value="GGK33978.1"/>
    <property type="molecule type" value="Genomic_DNA"/>
</dbReference>
<proteinExistence type="predicted"/>
<keyword evidence="3" id="KW-1185">Reference proteome</keyword>
<organism evidence="2 3">
    <name type="scientific">Pilimelia terevasa</name>
    <dbReference type="NCBI Taxonomy" id="53372"/>
    <lineage>
        <taxon>Bacteria</taxon>
        <taxon>Bacillati</taxon>
        <taxon>Actinomycetota</taxon>
        <taxon>Actinomycetes</taxon>
        <taxon>Micromonosporales</taxon>
        <taxon>Micromonosporaceae</taxon>
        <taxon>Pilimelia</taxon>
    </lineage>
</organism>
<keyword evidence="2" id="KW-0032">Aminotransferase</keyword>
<gene>
    <name evidence="2" type="ORF">GCM10010124_28220</name>
</gene>
<dbReference type="Proteomes" id="UP000662200">
    <property type="component" value="Unassembled WGS sequence"/>
</dbReference>
<dbReference type="AlphaFoldDB" id="A0A8J3BTN2"/>
<reference evidence="2" key="2">
    <citation type="submission" date="2020-09" db="EMBL/GenBank/DDBJ databases">
        <authorList>
            <person name="Sun Q."/>
            <person name="Ohkuma M."/>
        </authorList>
    </citation>
    <scope>NUCLEOTIDE SEQUENCE</scope>
    <source>
        <strain evidence="2">JCM 3091</strain>
    </source>
</reference>